<name>A0A644YIY7_9ZZZZ</name>
<dbReference type="Gene3D" id="3.30.830.10">
    <property type="entry name" value="Metalloenzyme, LuxS/M16 peptidase-like"/>
    <property type="match status" value="2"/>
</dbReference>
<gene>
    <name evidence="2" type="ORF">SDC9_72955</name>
</gene>
<dbReference type="EMBL" id="VSSQ01004738">
    <property type="protein sequence ID" value="MPM26453.1"/>
    <property type="molecule type" value="Genomic_DNA"/>
</dbReference>
<evidence type="ECO:0000259" key="1">
    <source>
        <dbReference type="Pfam" id="PF05193"/>
    </source>
</evidence>
<feature type="domain" description="Peptidase M16 C-terminal" evidence="1">
    <location>
        <begin position="209"/>
        <end position="358"/>
    </location>
</feature>
<dbReference type="GO" id="GO:0046872">
    <property type="term" value="F:metal ion binding"/>
    <property type="evidence" value="ECO:0007669"/>
    <property type="project" value="InterPro"/>
</dbReference>
<dbReference type="AlphaFoldDB" id="A0A644YIY7"/>
<proteinExistence type="predicted"/>
<dbReference type="InterPro" id="IPR011249">
    <property type="entry name" value="Metalloenz_LuxS/M16"/>
</dbReference>
<organism evidence="2">
    <name type="scientific">bioreactor metagenome</name>
    <dbReference type="NCBI Taxonomy" id="1076179"/>
    <lineage>
        <taxon>unclassified sequences</taxon>
        <taxon>metagenomes</taxon>
        <taxon>ecological metagenomes</taxon>
    </lineage>
</organism>
<dbReference type="SUPFAM" id="SSF63411">
    <property type="entry name" value="LuxS/MPP-like metallohydrolase"/>
    <property type="match status" value="2"/>
</dbReference>
<evidence type="ECO:0000313" key="2">
    <source>
        <dbReference type="EMBL" id="MPM26453.1"/>
    </source>
</evidence>
<comment type="caution">
    <text evidence="2">The sequence shown here is derived from an EMBL/GenBank/DDBJ whole genome shotgun (WGS) entry which is preliminary data.</text>
</comment>
<protein>
    <recommendedName>
        <fullName evidence="1">Peptidase M16 C-terminal domain-containing protein</fullName>
    </recommendedName>
</protein>
<reference evidence="2" key="1">
    <citation type="submission" date="2019-08" db="EMBL/GenBank/DDBJ databases">
        <authorList>
            <person name="Kucharzyk K."/>
            <person name="Murdoch R.W."/>
            <person name="Higgins S."/>
            <person name="Loffler F."/>
        </authorList>
    </citation>
    <scope>NUCLEOTIDE SEQUENCE</scope>
</reference>
<dbReference type="InterPro" id="IPR007863">
    <property type="entry name" value="Peptidase_M16_C"/>
</dbReference>
<sequence>MITEEKTEDNILLNNETADNELIEIYEGVRLHYFIENRFSTNFISVIWTIPAERESATKVALLAECLKLGKDGDRSTLDKKLSQMYGANLDASILQKGGRQLLALSAECVTDKAAGEKLFKHAAELVKTTINEKICNEALIEAKNRLKTSIEQKRDSTAQTAVERLVDVAFAEDAFSVHCDGYIDDLEGIDLNDINEIFFELKLKAPTDIFISGDIDKNVAIKTAKSFVSRREKISPLPVDEQNITAGCAEKSEKRAIGQSRIAAAYKTSLRPYGKDWCTAMILREILCGSGGSILYNTIRQQEGLCYYIGGKIIRFRMVYIIDAGVGKGSEEHSASLIDESIKSVKINDEQLMKAKKAVLRDEYFTDDRRTGKINRAMNDMLLGITDKASIENDINSVTLSDVQEALSGLIRKGVFILYAEKEED</sequence>
<accession>A0A644YIY7</accession>
<dbReference type="Pfam" id="PF05193">
    <property type="entry name" value="Peptidase_M16_C"/>
    <property type="match status" value="1"/>
</dbReference>